<dbReference type="Gene3D" id="1.10.1760.20">
    <property type="match status" value="1"/>
</dbReference>
<reference evidence="2 3" key="1">
    <citation type="submission" date="2011-08" db="EMBL/GenBank/DDBJ databases">
        <title>The Genome Sequence of Clostridium hathewayi WAL-18680.</title>
        <authorList>
            <consortium name="The Broad Institute Genome Sequencing Platform"/>
            <person name="Earl A."/>
            <person name="Ward D."/>
            <person name="Feldgarden M."/>
            <person name="Gevers D."/>
            <person name="Finegold S.M."/>
            <person name="Summanen P.H."/>
            <person name="Molitoris D.R."/>
            <person name="Song M."/>
            <person name="Daigneault M."/>
            <person name="Allen-Vercoe E."/>
            <person name="Young S.K."/>
            <person name="Zeng Q."/>
            <person name="Gargeya S."/>
            <person name="Fitzgerald M."/>
            <person name="Haas B."/>
            <person name="Abouelleil A."/>
            <person name="Alvarado L."/>
            <person name="Arachchi H.M."/>
            <person name="Berlin A."/>
            <person name="Brown A."/>
            <person name="Chapman S.B."/>
            <person name="Chen Z."/>
            <person name="Dunbar C."/>
            <person name="Freedman E."/>
            <person name="Gearin G."/>
            <person name="Gellesch M."/>
            <person name="Goldberg J."/>
            <person name="Griggs A."/>
            <person name="Gujja S."/>
            <person name="Heiman D."/>
            <person name="Howarth C."/>
            <person name="Larson L."/>
            <person name="Lui A."/>
            <person name="MacDonald P.J.P."/>
            <person name="Montmayeur A."/>
            <person name="Murphy C."/>
            <person name="Neiman D."/>
            <person name="Pearson M."/>
            <person name="Priest M."/>
            <person name="Roberts A."/>
            <person name="Saif S."/>
            <person name="Shea T."/>
            <person name="Shenoy N."/>
            <person name="Sisk P."/>
            <person name="Stolte C."/>
            <person name="Sykes S."/>
            <person name="Wortman J."/>
            <person name="Nusbaum C."/>
            <person name="Birren B."/>
        </authorList>
    </citation>
    <scope>NUCLEOTIDE SEQUENCE [LARGE SCALE GENOMIC DNA]</scope>
    <source>
        <strain evidence="2 3">WAL-18680</strain>
    </source>
</reference>
<dbReference type="HOGENOM" id="CLU_098232_0_1_9"/>
<feature type="transmembrane region" description="Helical" evidence="1">
    <location>
        <begin position="57"/>
        <end position="79"/>
    </location>
</feature>
<keyword evidence="1" id="KW-0812">Transmembrane</keyword>
<dbReference type="Proteomes" id="UP000005384">
    <property type="component" value="Unassembled WGS sequence"/>
</dbReference>
<proteinExistence type="predicted"/>
<dbReference type="InterPro" id="IPR024529">
    <property type="entry name" value="ECF_trnsprt_substrate-spec"/>
</dbReference>
<name>G5IHF8_9FIRM</name>
<evidence type="ECO:0000313" key="2">
    <source>
        <dbReference type="EMBL" id="EHI59085.1"/>
    </source>
</evidence>
<feature type="transmembrane region" description="Helical" evidence="1">
    <location>
        <begin position="116"/>
        <end position="135"/>
    </location>
</feature>
<keyword evidence="1" id="KW-1133">Transmembrane helix</keyword>
<dbReference type="EMBL" id="ADLN01000077">
    <property type="protein sequence ID" value="EHI59085.1"/>
    <property type="molecule type" value="Genomic_DNA"/>
</dbReference>
<organism evidence="2 3">
    <name type="scientific">Hungatella hathewayi WAL-18680</name>
    <dbReference type="NCBI Taxonomy" id="742737"/>
    <lineage>
        <taxon>Bacteria</taxon>
        <taxon>Bacillati</taxon>
        <taxon>Bacillota</taxon>
        <taxon>Clostridia</taxon>
        <taxon>Lachnospirales</taxon>
        <taxon>Lachnospiraceae</taxon>
        <taxon>Hungatella</taxon>
    </lineage>
</organism>
<dbReference type="AlphaFoldDB" id="G5IHF8"/>
<feature type="transmembrane region" description="Helical" evidence="1">
    <location>
        <begin position="155"/>
        <end position="178"/>
    </location>
</feature>
<sequence>MKKLATLFSDSYAELKQVRTLTIMAMFGAISIVLGYFTIVIGDYIKIGFSTIAGQMVYYLFGPVVGGCFGGALDILKYIVKPTGAFFPGWTFGAILAGVLYGMVFYKKPLTLGRVLFAEFLVSLICNVLLGTLWLNIMYGKAFLALLPMRAFKNLVMWPVNSMLFYTIAKTVEATGILRIIRGVKLMPGNNQ</sequence>
<feature type="transmembrane region" description="Helical" evidence="1">
    <location>
        <begin position="20"/>
        <end position="45"/>
    </location>
</feature>
<feature type="transmembrane region" description="Helical" evidence="1">
    <location>
        <begin position="85"/>
        <end position="104"/>
    </location>
</feature>
<dbReference type="NCBIfam" id="TIGR04518">
    <property type="entry name" value="ECF_S_folT_fam"/>
    <property type="match status" value="1"/>
</dbReference>
<gene>
    <name evidence="2" type="ORF">HMPREF9473_02936</name>
</gene>
<keyword evidence="3" id="KW-1185">Reference proteome</keyword>
<comment type="caution">
    <text evidence="2">The sequence shown here is derived from an EMBL/GenBank/DDBJ whole genome shotgun (WGS) entry which is preliminary data.</text>
</comment>
<dbReference type="PATRIC" id="fig|742737.3.peg.2935"/>
<dbReference type="GO" id="GO:0022857">
    <property type="term" value="F:transmembrane transporter activity"/>
    <property type="evidence" value="ECO:0007669"/>
    <property type="project" value="InterPro"/>
</dbReference>
<evidence type="ECO:0000256" key="1">
    <source>
        <dbReference type="SAM" id="Phobius"/>
    </source>
</evidence>
<evidence type="ECO:0008006" key="4">
    <source>
        <dbReference type="Google" id="ProtNLM"/>
    </source>
</evidence>
<keyword evidence="1" id="KW-0472">Membrane</keyword>
<dbReference type="InterPro" id="IPR030949">
    <property type="entry name" value="ECF_S_folate_fam"/>
</dbReference>
<dbReference type="RefSeq" id="WP_006780914.1">
    <property type="nucleotide sequence ID" value="NZ_CP040506.1"/>
</dbReference>
<dbReference type="Pfam" id="PF12822">
    <property type="entry name" value="ECF_trnsprt"/>
    <property type="match status" value="1"/>
</dbReference>
<dbReference type="OrthoDB" id="4624at2"/>
<protein>
    <recommendedName>
        <fullName evidence="4">Folate family ECF transporter S component</fullName>
    </recommendedName>
</protein>
<accession>G5IHF8</accession>
<evidence type="ECO:0000313" key="3">
    <source>
        <dbReference type="Proteomes" id="UP000005384"/>
    </source>
</evidence>